<proteinExistence type="predicted"/>
<name>A0A370PH74_ASPPH</name>
<gene>
    <name evidence="1" type="ORF">M752DRAFT_294389</name>
</gene>
<keyword evidence="2" id="KW-1185">Reference proteome</keyword>
<accession>A0A370PH74</accession>
<dbReference type="PANTHER" id="PTHR47668:SF1">
    <property type="entry name" value="DIENELACTONE HYDROLASE DOMAIN-CONTAINING PROTEIN-RELATED"/>
    <property type="match status" value="1"/>
</dbReference>
<evidence type="ECO:0000313" key="1">
    <source>
        <dbReference type="EMBL" id="RDK41543.1"/>
    </source>
</evidence>
<dbReference type="SUPFAM" id="SSF53474">
    <property type="entry name" value="alpha/beta-Hydrolases"/>
    <property type="match status" value="1"/>
</dbReference>
<evidence type="ECO:0000313" key="2">
    <source>
        <dbReference type="Proteomes" id="UP000254937"/>
    </source>
</evidence>
<reference evidence="1 2" key="1">
    <citation type="submission" date="2018-07" db="EMBL/GenBank/DDBJ databases">
        <title>Section-level genome sequencing of Aspergillus section Nigri to investigate inter- and intra-species variation.</title>
        <authorList>
            <consortium name="DOE Joint Genome Institute"/>
            <person name="Vesth T.C."/>
            <person name="Nybo J.L."/>
            <person name="Theobald S."/>
            <person name="Frisvad J.C."/>
            <person name="Larsen T.O."/>
            <person name="Nielsen K.F."/>
            <person name="Hoof J.B."/>
            <person name="Brandl J."/>
            <person name="Salamov A."/>
            <person name="Riley R."/>
            <person name="Gladden J.M."/>
            <person name="Phatale P."/>
            <person name="Nielsen M.T."/>
            <person name="Lyhne E.K."/>
            <person name="Kogle M.E."/>
            <person name="Strasser K."/>
            <person name="McDonnell E."/>
            <person name="Barry K."/>
            <person name="Clum A."/>
            <person name="Chen C."/>
            <person name="Nolan M."/>
            <person name="Sandor L."/>
            <person name="Kuo A."/>
            <person name="Lipzen A."/>
            <person name="Hainaut M."/>
            <person name="Drula E."/>
            <person name="Tsang A."/>
            <person name="Magnuson J.K."/>
            <person name="Henrissat B."/>
            <person name="Wiebenga A."/>
            <person name="Simmons B.A."/>
            <person name="Makela M.R."/>
            <person name="De vries R.P."/>
            <person name="Grigoriev I.V."/>
            <person name="Mortensen U.H."/>
            <person name="Baker S.E."/>
            <person name="Andersen M.R."/>
        </authorList>
    </citation>
    <scope>NUCLEOTIDE SEQUENCE [LARGE SCALE GENOMIC DNA]</scope>
    <source>
        <strain evidence="1 2">ATCC 13157</strain>
    </source>
</reference>
<protein>
    <recommendedName>
        <fullName evidence="3">Dienelactone hydrolase domain-containing protein</fullName>
    </recommendedName>
</protein>
<dbReference type="AlphaFoldDB" id="A0A370PH74"/>
<organism evidence="1 2">
    <name type="scientific">Aspergillus phoenicis ATCC 13157</name>
    <dbReference type="NCBI Taxonomy" id="1353007"/>
    <lineage>
        <taxon>Eukaryota</taxon>
        <taxon>Fungi</taxon>
        <taxon>Dikarya</taxon>
        <taxon>Ascomycota</taxon>
        <taxon>Pezizomycotina</taxon>
        <taxon>Eurotiomycetes</taxon>
        <taxon>Eurotiomycetidae</taxon>
        <taxon>Eurotiales</taxon>
        <taxon>Aspergillaceae</taxon>
        <taxon>Aspergillus</taxon>
    </lineage>
</organism>
<sequence length="175" mass="19071">MKGEVADHSWVPPDTDEKMKAFSAFIEGPASIPDAAGVIPAILEDVMEKSGGKISRWAALGFCWGYKEYRTQVVASESGPGTPFVAAAVAHPSFLTPEDASKITIPFCILPSMNEDQEVCMGFEANLKVEKHIETFADMPHGWMAARGDLADAHSRAEFEREYSVVGSSLKRYLS</sequence>
<dbReference type="Gene3D" id="3.40.50.1820">
    <property type="entry name" value="alpha/beta hydrolase"/>
    <property type="match status" value="1"/>
</dbReference>
<dbReference type="PANTHER" id="PTHR47668">
    <property type="entry name" value="DIENELACTONE HYDROLASE FAMILY PROTEIN (AFU_ORTHOLOGUE AFUA_6G01940)"/>
    <property type="match status" value="1"/>
</dbReference>
<dbReference type="InterPro" id="IPR029058">
    <property type="entry name" value="AB_hydrolase_fold"/>
</dbReference>
<dbReference type="EMBL" id="KZ851855">
    <property type="protein sequence ID" value="RDK41543.1"/>
    <property type="molecule type" value="Genomic_DNA"/>
</dbReference>
<evidence type="ECO:0008006" key="3">
    <source>
        <dbReference type="Google" id="ProtNLM"/>
    </source>
</evidence>
<dbReference type="Proteomes" id="UP000254937">
    <property type="component" value="Unassembled WGS sequence"/>
</dbReference>